<dbReference type="HAMAP" id="MF_02207">
    <property type="entry name" value="MreB"/>
    <property type="match status" value="1"/>
</dbReference>
<evidence type="ECO:0000256" key="2">
    <source>
        <dbReference type="ARBA" id="ARBA00022741"/>
    </source>
</evidence>
<keyword evidence="8" id="KW-1185">Reference proteome</keyword>
<dbReference type="PANTHER" id="PTHR42749">
    <property type="entry name" value="CELL SHAPE-DETERMINING PROTEIN MREB"/>
    <property type="match status" value="1"/>
</dbReference>
<feature type="binding site" evidence="6">
    <location>
        <begin position="165"/>
        <end position="167"/>
    </location>
    <ligand>
        <name>ATP</name>
        <dbReference type="ChEBI" id="CHEBI:30616"/>
    </ligand>
</feature>
<dbReference type="NCBIfam" id="NF010539">
    <property type="entry name" value="PRK13927.1"/>
    <property type="match status" value="1"/>
</dbReference>
<dbReference type="GO" id="GO:0000902">
    <property type="term" value="P:cell morphogenesis"/>
    <property type="evidence" value="ECO:0007669"/>
    <property type="project" value="InterPro"/>
</dbReference>
<comment type="function">
    <text evidence="6">Forms membrane-associated dynamic filaments that are essential for cell shape determination. Acts by regulating cell wall synthesis and cell elongation, and thus cell shape. A feedback loop between cell geometry and MreB localization may maintain elongated cell shape by targeting cell wall growth to regions of negative cell wall curvature.</text>
</comment>
<protein>
    <recommendedName>
        <fullName evidence="6">Cell shape-determining protein MreB</fullName>
    </recommendedName>
</protein>
<name>A0A0F3IVZ4_9PROT</name>
<organism evidence="7 8">
    <name type="scientific">Elstera litoralis</name>
    <dbReference type="NCBI Taxonomy" id="552518"/>
    <lineage>
        <taxon>Bacteria</taxon>
        <taxon>Pseudomonadati</taxon>
        <taxon>Pseudomonadota</taxon>
        <taxon>Alphaproteobacteria</taxon>
        <taxon>Rhodospirillales</taxon>
        <taxon>Rhodospirillaceae</taxon>
        <taxon>Elstera</taxon>
    </lineage>
</organism>
<feature type="binding site" evidence="6">
    <location>
        <begin position="19"/>
        <end position="21"/>
    </location>
    <ligand>
        <name>ATP</name>
        <dbReference type="ChEBI" id="CHEBI:30616"/>
    </ligand>
</feature>
<dbReference type="InterPro" id="IPR056546">
    <property type="entry name" value="MreB_MamK-like"/>
</dbReference>
<dbReference type="Proteomes" id="UP000033774">
    <property type="component" value="Unassembled WGS sequence"/>
</dbReference>
<evidence type="ECO:0000313" key="7">
    <source>
        <dbReference type="EMBL" id="KJV10925.1"/>
    </source>
</evidence>
<dbReference type="InterPro" id="IPR043129">
    <property type="entry name" value="ATPase_NBD"/>
</dbReference>
<evidence type="ECO:0000256" key="6">
    <source>
        <dbReference type="HAMAP-Rule" id="MF_02207"/>
    </source>
</evidence>
<dbReference type="PATRIC" id="fig|552518.3.peg.1682"/>
<evidence type="ECO:0000313" key="8">
    <source>
        <dbReference type="Proteomes" id="UP000033774"/>
    </source>
</evidence>
<keyword evidence="3 6" id="KW-0067">ATP-binding</keyword>
<dbReference type="InterPro" id="IPR004753">
    <property type="entry name" value="MreB"/>
</dbReference>
<feature type="binding site" evidence="6">
    <location>
        <begin position="295"/>
        <end position="298"/>
    </location>
    <ligand>
        <name>ATP</name>
        <dbReference type="ChEBI" id="CHEBI:30616"/>
    </ligand>
</feature>
<comment type="caution">
    <text evidence="7">The sequence shown here is derived from an EMBL/GenBank/DDBJ whole genome shotgun (WGS) entry which is preliminary data.</text>
</comment>
<proteinExistence type="inferred from homology"/>
<dbReference type="GO" id="GO:0005737">
    <property type="term" value="C:cytoplasm"/>
    <property type="evidence" value="ECO:0007669"/>
    <property type="project" value="UniProtKB-SubCell"/>
</dbReference>
<evidence type="ECO:0000256" key="4">
    <source>
        <dbReference type="ARBA" id="ARBA00022960"/>
    </source>
</evidence>
<dbReference type="Gene3D" id="3.30.420.40">
    <property type="match status" value="3"/>
</dbReference>
<dbReference type="RefSeq" id="WP_045774344.1">
    <property type="nucleotide sequence ID" value="NZ_LAJY01000027.1"/>
</dbReference>
<sequence>MFNRILGWMSADMAVDLGTANTLVYVKNRGIVLNEPSVVAIANVRGKRQVLAVGDEAKLMLGRTPGNIQAIRPLRDGVIADFEVAEEMIKHFIRKVHRGSRFASPKIIICVPSGSTAVERRAIQESAESAGARQVYLIEEPMAAAIGAGLPVTEPTGSMVVDIGGGTTEVAVLSLGGIVYARSVRVGGDKMDEAIIAYIRRMHNLLVGEGSAERIKKEIGSACPPEDGEGRLMEIKGRDLMNGVPKELVISERQIAESLAEPVSQIVEAVKVALEHTAPELAADIVDKGIVLTGGGALLSNLDLVLRHATGLPVSIADDALSCVALGTGRCLEEMGTLRNVLSTAY</sequence>
<evidence type="ECO:0000256" key="5">
    <source>
        <dbReference type="ARBA" id="ARBA00023458"/>
    </source>
</evidence>
<accession>A0A0F3IVZ4</accession>
<feature type="binding site" evidence="6">
    <location>
        <begin position="213"/>
        <end position="216"/>
    </location>
    <ligand>
        <name>ATP</name>
        <dbReference type="ChEBI" id="CHEBI:30616"/>
    </ligand>
</feature>
<dbReference type="PANTHER" id="PTHR42749:SF1">
    <property type="entry name" value="CELL SHAPE-DETERMINING PROTEIN MREB"/>
    <property type="match status" value="1"/>
</dbReference>
<keyword evidence="4 6" id="KW-0133">Cell shape</keyword>
<keyword evidence="2 6" id="KW-0547">Nucleotide-binding</keyword>
<evidence type="ECO:0000256" key="1">
    <source>
        <dbReference type="ARBA" id="ARBA00022490"/>
    </source>
</evidence>
<dbReference type="AlphaFoldDB" id="A0A0F3IVZ4"/>
<dbReference type="CDD" id="cd10225">
    <property type="entry name" value="ASKHA_NBD_MreB-like"/>
    <property type="match status" value="1"/>
</dbReference>
<dbReference type="PRINTS" id="PR01652">
    <property type="entry name" value="SHAPEPROTEIN"/>
</dbReference>
<dbReference type="OrthoDB" id="9768127at2"/>
<keyword evidence="1 6" id="KW-0963">Cytoplasm</keyword>
<dbReference type="SUPFAM" id="SSF53067">
    <property type="entry name" value="Actin-like ATPase domain"/>
    <property type="match status" value="2"/>
</dbReference>
<comment type="similarity">
    <text evidence="5 6">Belongs to the FtsA/MreB family.</text>
</comment>
<comment type="subunit">
    <text evidence="6">Forms polymers.</text>
</comment>
<evidence type="ECO:0000256" key="3">
    <source>
        <dbReference type="ARBA" id="ARBA00022840"/>
    </source>
</evidence>
<dbReference type="NCBIfam" id="TIGR00904">
    <property type="entry name" value="mreB"/>
    <property type="match status" value="1"/>
</dbReference>
<dbReference type="Pfam" id="PF06723">
    <property type="entry name" value="MreB_Mbl"/>
    <property type="match status" value="1"/>
</dbReference>
<gene>
    <name evidence="6" type="primary">mreB</name>
    <name evidence="7" type="ORF">VZ95_01730</name>
</gene>
<dbReference type="GO" id="GO:0005524">
    <property type="term" value="F:ATP binding"/>
    <property type="evidence" value="ECO:0007669"/>
    <property type="project" value="UniProtKB-KW"/>
</dbReference>
<dbReference type="EMBL" id="LAJY01000027">
    <property type="protein sequence ID" value="KJV10925.1"/>
    <property type="molecule type" value="Genomic_DNA"/>
</dbReference>
<reference evidence="7 8" key="1">
    <citation type="submission" date="2015-03" db="EMBL/GenBank/DDBJ databases">
        <title>Draft genome sequence of Elstera litoralis.</title>
        <authorList>
            <person name="Rahalkar M.C."/>
            <person name="Dhakephalkar P.K."/>
            <person name="Pore S.D."/>
            <person name="Arora P."/>
            <person name="Kapse N.G."/>
            <person name="Pandit P.S."/>
        </authorList>
    </citation>
    <scope>NUCLEOTIDE SEQUENCE [LARGE SCALE GENOMIC DNA]</scope>
    <source>
        <strain evidence="7 8">Dia-1</strain>
    </source>
</reference>
<dbReference type="GO" id="GO:0008360">
    <property type="term" value="P:regulation of cell shape"/>
    <property type="evidence" value="ECO:0007669"/>
    <property type="project" value="UniProtKB-UniRule"/>
</dbReference>
<comment type="subcellular location">
    <subcellularLocation>
        <location evidence="6">Cytoplasm</location>
    </subcellularLocation>
    <text evidence="6">Membrane-associated.</text>
</comment>